<protein>
    <submittedName>
        <fullName evidence="1">Ferritin-like domain-containing protein</fullName>
    </submittedName>
</protein>
<dbReference type="PANTHER" id="PTHR30565:SF9">
    <property type="entry name" value="PROTEIN YCIF"/>
    <property type="match status" value="1"/>
</dbReference>
<dbReference type="InterPro" id="IPR010287">
    <property type="entry name" value="DUF892_YciF-like"/>
</dbReference>
<dbReference type="Pfam" id="PF05974">
    <property type="entry name" value="DUF892"/>
    <property type="match status" value="1"/>
</dbReference>
<accession>A0ABW8USH5</accession>
<dbReference type="CDD" id="cd07909">
    <property type="entry name" value="YciF"/>
    <property type="match status" value="1"/>
</dbReference>
<dbReference type="Gene3D" id="1.20.1260.10">
    <property type="match status" value="1"/>
</dbReference>
<dbReference type="EMBL" id="JBHDIY010000002">
    <property type="protein sequence ID" value="MFL4468597.1"/>
    <property type="molecule type" value="Genomic_DNA"/>
</dbReference>
<dbReference type="InterPro" id="IPR047114">
    <property type="entry name" value="YciF"/>
</dbReference>
<evidence type="ECO:0000313" key="1">
    <source>
        <dbReference type="EMBL" id="MFL4468597.1"/>
    </source>
</evidence>
<dbReference type="InterPro" id="IPR012347">
    <property type="entry name" value="Ferritin-like"/>
</dbReference>
<name>A0ABW8USH5_9RHOB</name>
<proteinExistence type="predicted"/>
<dbReference type="RefSeq" id="WP_407590339.1">
    <property type="nucleotide sequence ID" value="NZ_JBHDIY010000002.1"/>
</dbReference>
<comment type="caution">
    <text evidence="1">The sequence shown here is derived from an EMBL/GenBank/DDBJ whole genome shotgun (WGS) entry which is preliminary data.</text>
</comment>
<evidence type="ECO:0000313" key="2">
    <source>
        <dbReference type="Proteomes" id="UP001627408"/>
    </source>
</evidence>
<dbReference type="SUPFAM" id="SSF47240">
    <property type="entry name" value="Ferritin-like"/>
    <property type="match status" value="1"/>
</dbReference>
<keyword evidence="2" id="KW-1185">Reference proteome</keyword>
<dbReference type="InterPro" id="IPR009078">
    <property type="entry name" value="Ferritin-like_SF"/>
</dbReference>
<dbReference type="Proteomes" id="UP001627408">
    <property type="component" value="Unassembled WGS sequence"/>
</dbReference>
<organism evidence="1 2">
    <name type="scientific">Tateyamaria armeniaca</name>
    <dbReference type="NCBI Taxonomy" id="2518930"/>
    <lineage>
        <taxon>Bacteria</taxon>
        <taxon>Pseudomonadati</taxon>
        <taxon>Pseudomonadota</taxon>
        <taxon>Alphaproteobacteria</taxon>
        <taxon>Rhodobacterales</taxon>
        <taxon>Roseobacteraceae</taxon>
        <taxon>Tateyamaria</taxon>
    </lineage>
</organism>
<dbReference type="PANTHER" id="PTHR30565">
    <property type="entry name" value="PROTEIN YCIF"/>
    <property type="match status" value="1"/>
</dbReference>
<reference evidence="1 2" key="1">
    <citation type="submission" date="2024-08" db="EMBL/GenBank/DDBJ databases">
        <title>Tateyamaria sp. nov., isolated from marine algae.</title>
        <authorList>
            <person name="Choi B.J."/>
            <person name="Kim J.M."/>
            <person name="Lee J.K."/>
            <person name="Choi D.G."/>
            <person name="Bayburt H."/>
            <person name="Baek J.H."/>
            <person name="Han D.M."/>
            <person name="Jeon C.O."/>
        </authorList>
    </citation>
    <scope>NUCLEOTIDE SEQUENCE [LARGE SCALE GENOMIC DNA]</scope>
    <source>
        <strain evidence="1 2">KMU-156</strain>
    </source>
</reference>
<sequence>MSIDTLEDLYIEQLKDIYSANKQALDVTKEMAKAASDTDLSDALRAGADGIQDGITAIEKISEGHDESPNGEHCKGMEGLVKEARAHAIEETFGEEATKDAMIITQYQRLTHYAIAGYGCLAAFADRLELDNDLSALKTCLDASYDGDRTMTALATGGINKSAVA</sequence>
<gene>
    <name evidence="1" type="ORF">ACERZ8_01425</name>
</gene>